<sequence>MDELEVFEHAQTMREDQLSFFITRLHVPVFPIKVNADLPQHFLPQQISRSALLFLDDNIFLKMQTQDLIADVDLPPERLLLDLSLGSFVFRDRERDIFTSLKNMPHPNLVRELEVGEPHVAFFESLSLLTTVWGDAEMPRRRRWAVELVSAFAHLENMGLALRIRVEDLRLPPLSFDAHAPRVRDLLCCSLQLEDPAPIQQEVCYHTYALSTAGNLES</sequence>
<organism evidence="1 2">
    <name type="scientific">Hyaloscypha hepaticicola</name>
    <dbReference type="NCBI Taxonomy" id="2082293"/>
    <lineage>
        <taxon>Eukaryota</taxon>
        <taxon>Fungi</taxon>
        <taxon>Dikarya</taxon>
        <taxon>Ascomycota</taxon>
        <taxon>Pezizomycotina</taxon>
        <taxon>Leotiomycetes</taxon>
        <taxon>Helotiales</taxon>
        <taxon>Hyaloscyphaceae</taxon>
        <taxon>Hyaloscypha</taxon>
    </lineage>
</organism>
<accession>A0A2J6QEW8</accession>
<dbReference type="OrthoDB" id="4062651at2759"/>
<keyword evidence="2" id="KW-1185">Reference proteome</keyword>
<dbReference type="AlphaFoldDB" id="A0A2J6QEW8"/>
<protein>
    <submittedName>
        <fullName evidence="1">Uncharacterized protein</fullName>
    </submittedName>
</protein>
<dbReference type="EMBL" id="KZ613471">
    <property type="protein sequence ID" value="PMD24758.1"/>
    <property type="molecule type" value="Genomic_DNA"/>
</dbReference>
<name>A0A2J6QEW8_9HELO</name>
<evidence type="ECO:0000313" key="2">
    <source>
        <dbReference type="Proteomes" id="UP000235672"/>
    </source>
</evidence>
<dbReference type="Proteomes" id="UP000235672">
    <property type="component" value="Unassembled WGS sequence"/>
</dbReference>
<reference evidence="1 2" key="1">
    <citation type="submission" date="2016-05" db="EMBL/GenBank/DDBJ databases">
        <title>A degradative enzymes factory behind the ericoid mycorrhizal symbiosis.</title>
        <authorList>
            <consortium name="DOE Joint Genome Institute"/>
            <person name="Martino E."/>
            <person name="Morin E."/>
            <person name="Grelet G."/>
            <person name="Kuo A."/>
            <person name="Kohler A."/>
            <person name="Daghino S."/>
            <person name="Barry K."/>
            <person name="Choi C."/>
            <person name="Cichocki N."/>
            <person name="Clum A."/>
            <person name="Copeland A."/>
            <person name="Hainaut M."/>
            <person name="Haridas S."/>
            <person name="Labutti K."/>
            <person name="Lindquist E."/>
            <person name="Lipzen A."/>
            <person name="Khouja H.-R."/>
            <person name="Murat C."/>
            <person name="Ohm R."/>
            <person name="Olson A."/>
            <person name="Spatafora J."/>
            <person name="Veneault-Fourrey C."/>
            <person name="Henrissat B."/>
            <person name="Grigoriev I."/>
            <person name="Martin F."/>
            <person name="Perotto S."/>
        </authorList>
    </citation>
    <scope>NUCLEOTIDE SEQUENCE [LARGE SCALE GENOMIC DNA]</scope>
    <source>
        <strain evidence="1 2">UAMH 7357</strain>
    </source>
</reference>
<evidence type="ECO:0000313" key="1">
    <source>
        <dbReference type="EMBL" id="PMD24758.1"/>
    </source>
</evidence>
<gene>
    <name evidence="1" type="ORF">NA56DRAFT_454781</name>
</gene>
<proteinExistence type="predicted"/>
<dbReference type="STRING" id="1745343.A0A2J6QEW8"/>